<dbReference type="GO" id="GO:0003887">
    <property type="term" value="F:DNA-directed DNA polymerase activity"/>
    <property type="evidence" value="ECO:0007669"/>
    <property type="project" value="UniProtKB-KW"/>
</dbReference>
<feature type="domain" description="DNA-directed DNA polymerase family B mitochondria/virus" evidence="9">
    <location>
        <begin position="309"/>
        <end position="731"/>
    </location>
</feature>
<dbReference type="SUPFAM" id="SSF54060">
    <property type="entry name" value="His-Me finger endonucleases"/>
    <property type="match status" value="1"/>
</dbReference>
<keyword evidence="4" id="KW-0548">Nucleotidyltransferase</keyword>
<evidence type="ECO:0000256" key="8">
    <source>
        <dbReference type="ARBA" id="ARBA00049244"/>
    </source>
</evidence>
<dbReference type="Gene3D" id="3.30.420.10">
    <property type="entry name" value="Ribonuclease H-like superfamily/Ribonuclease H"/>
    <property type="match status" value="1"/>
</dbReference>
<evidence type="ECO:0000256" key="4">
    <source>
        <dbReference type="ARBA" id="ARBA00022695"/>
    </source>
</evidence>
<protein>
    <recommendedName>
        <fullName evidence="2">DNA-directed DNA polymerase</fullName>
        <ecNumber evidence="2">2.7.7.7</ecNumber>
    </recommendedName>
</protein>
<keyword evidence="3" id="KW-0808">Transferase</keyword>
<evidence type="ECO:0000256" key="3">
    <source>
        <dbReference type="ARBA" id="ARBA00022679"/>
    </source>
</evidence>
<reference evidence="10" key="1">
    <citation type="journal article" date="2014" name="PLoS ONE">
        <title>Transcriptome-Based Identification of ABC Transporters in the Western Tarnished Plant Bug Lygus hesperus.</title>
        <authorList>
            <person name="Hull J.J."/>
            <person name="Chaney K."/>
            <person name="Geib S.M."/>
            <person name="Fabrick J.A."/>
            <person name="Brent C.S."/>
            <person name="Walsh D."/>
            <person name="Lavine L.C."/>
        </authorList>
    </citation>
    <scope>NUCLEOTIDE SEQUENCE</scope>
</reference>
<dbReference type="GO" id="GO:0006260">
    <property type="term" value="P:DNA replication"/>
    <property type="evidence" value="ECO:0007669"/>
    <property type="project" value="UniProtKB-KW"/>
</dbReference>
<evidence type="ECO:0000313" key="10">
    <source>
        <dbReference type="EMBL" id="JAG03445.1"/>
    </source>
</evidence>
<evidence type="ECO:0000256" key="6">
    <source>
        <dbReference type="ARBA" id="ARBA00022932"/>
    </source>
</evidence>
<dbReference type="GO" id="GO:0000166">
    <property type="term" value="F:nucleotide binding"/>
    <property type="evidence" value="ECO:0007669"/>
    <property type="project" value="InterPro"/>
</dbReference>
<comment type="catalytic activity">
    <reaction evidence="8">
        <text>DNA(n) + a 2'-deoxyribonucleoside 5'-triphosphate = DNA(n+1) + diphosphate</text>
        <dbReference type="Rhea" id="RHEA:22508"/>
        <dbReference type="Rhea" id="RHEA-COMP:17339"/>
        <dbReference type="Rhea" id="RHEA-COMP:17340"/>
        <dbReference type="ChEBI" id="CHEBI:33019"/>
        <dbReference type="ChEBI" id="CHEBI:61560"/>
        <dbReference type="ChEBI" id="CHEBI:173112"/>
        <dbReference type="EC" id="2.7.7.7"/>
    </reaction>
</comment>
<dbReference type="InterPro" id="IPR004868">
    <property type="entry name" value="DNA-dir_DNA_pol_B_mt/vir"/>
</dbReference>
<dbReference type="GO" id="GO:0042575">
    <property type="term" value="C:DNA polymerase complex"/>
    <property type="evidence" value="ECO:0007669"/>
    <property type="project" value="UniProtKB-ARBA"/>
</dbReference>
<dbReference type="InterPro" id="IPR044925">
    <property type="entry name" value="His-Me_finger_sf"/>
</dbReference>
<dbReference type="SUPFAM" id="SSF53098">
    <property type="entry name" value="Ribonuclease H-like"/>
    <property type="match status" value="1"/>
</dbReference>
<reference evidence="10" key="2">
    <citation type="submission" date="2014-07" db="EMBL/GenBank/DDBJ databases">
        <authorList>
            <person name="Hull J."/>
        </authorList>
    </citation>
    <scope>NUCLEOTIDE SEQUENCE</scope>
</reference>
<dbReference type="InterPro" id="IPR043502">
    <property type="entry name" value="DNA/RNA_pol_sf"/>
</dbReference>
<name>A0A0A9WF01_LYGHE</name>
<feature type="non-terminal residue" evidence="10">
    <location>
        <position position="1"/>
    </location>
</feature>
<proteinExistence type="inferred from homology"/>
<evidence type="ECO:0000256" key="1">
    <source>
        <dbReference type="ARBA" id="ARBA00005755"/>
    </source>
</evidence>
<keyword evidence="5" id="KW-0235">DNA replication</keyword>
<keyword evidence="7" id="KW-0238">DNA-binding</keyword>
<dbReference type="EC" id="2.7.7.7" evidence="2"/>
<dbReference type="PANTHER" id="PTHR31511:SF12">
    <property type="entry name" value="RHO TERMINATION FACTOR N-TERMINAL DOMAIN-CONTAINING PROTEIN"/>
    <property type="match status" value="1"/>
</dbReference>
<dbReference type="PANTHER" id="PTHR31511">
    <property type="entry name" value="PROTEIN CBG23764"/>
    <property type="match status" value="1"/>
</dbReference>
<gene>
    <name evidence="10" type="primary">DPOM_6</name>
    <name evidence="10" type="ORF">CM83_86146</name>
</gene>
<dbReference type="InterPro" id="IPR036397">
    <property type="entry name" value="RNaseH_sf"/>
</dbReference>
<dbReference type="GO" id="GO:0003677">
    <property type="term" value="F:DNA binding"/>
    <property type="evidence" value="ECO:0007669"/>
    <property type="project" value="UniProtKB-KW"/>
</dbReference>
<evidence type="ECO:0000256" key="2">
    <source>
        <dbReference type="ARBA" id="ARBA00012417"/>
    </source>
</evidence>
<dbReference type="EMBL" id="GBHO01040159">
    <property type="protein sequence ID" value="JAG03445.1"/>
    <property type="molecule type" value="Transcribed_RNA"/>
</dbReference>
<evidence type="ECO:0000256" key="5">
    <source>
        <dbReference type="ARBA" id="ARBA00022705"/>
    </source>
</evidence>
<accession>A0A0A9WF01</accession>
<evidence type="ECO:0000256" key="7">
    <source>
        <dbReference type="ARBA" id="ARBA00023125"/>
    </source>
</evidence>
<evidence type="ECO:0000259" key="9">
    <source>
        <dbReference type="Pfam" id="PF03175"/>
    </source>
</evidence>
<dbReference type="InterPro" id="IPR012337">
    <property type="entry name" value="RNaseH-like_sf"/>
</dbReference>
<dbReference type="AlphaFoldDB" id="A0A0A9WF01"/>
<organism evidence="10">
    <name type="scientific">Lygus hesperus</name>
    <name type="common">Western plant bug</name>
    <dbReference type="NCBI Taxonomy" id="30085"/>
    <lineage>
        <taxon>Eukaryota</taxon>
        <taxon>Metazoa</taxon>
        <taxon>Ecdysozoa</taxon>
        <taxon>Arthropoda</taxon>
        <taxon>Hexapoda</taxon>
        <taxon>Insecta</taxon>
        <taxon>Pterygota</taxon>
        <taxon>Neoptera</taxon>
        <taxon>Paraneoptera</taxon>
        <taxon>Hemiptera</taxon>
        <taxon>Heteroptera</taxon>
        <taxon>Panheteroptera</taxon>
        <taxon>Cimicomorpha</taxon>
        <taxon>Miridae</taxon>
        <taxon>Mirini</taxon>
        <taxon>Lygus</taxon>
    </lineage>
</organism>
<sequence length="978" mass="113250">HNYDFSSIQFPVTLRDVSVFEKRNHVSVNVYGIEQVQDKETKDIKDVVYPLRISPVVNEFGTLTHINLLYLQQGDNTHYCYIRNLFSLVHTQLSKHKFRHEMCNRCFKTYHVDCAGKSALDRLREHEEFCVKFPPIKYEFPKAEVVEFDRIQHLLEVPFAAFADIECLLKDITSSQPSATTVTGSWTRDKNVHTPTCAGLYLKSNYPQLLDSNLSIFEGDSCLDHFMEEVKKICFKVEKLYRINKGIVWTPSEYEKHQAATCCELCHVEFGNTDSLKTKIADHDHLNGRKRYTLCQGCNLKLKLPNFVPIYLHNLSGYDAHFIVKKLGIHEGDIEVLAKSSENYISFSKQFEGCKVKARFLDSYRFLPDSLAKLVENSTDFPEMSRIFPNDEDRALLLRKGVYPYQYIGNWEVLEETELPPRDAFNSDLTEEPITEGDYAHAKKVWNHFGIKNLMGYTRLYLTSDIILLADLFQNYRKLSLQQYGIDPAWHYTSPGFFWEAMLKMTGVKLEIIKDIDMLQFIESGIRGGITNCIKRHAIANNPLIPERYDSQKPHNFIMYVDVNNLYGWSMSNPLPYGGFQWVEDVSSLDLLNLPPNGELGWIYDVDISYPASLHDAHSNLPFFPESMKPPGSRVNKLLTTLYDKTHYVTHFVNLQQGIKAGLIISKIHRVLQFKQSKWLEPYMNYNTNLRAQSSSAFDKDYYKLANNSVFGRSMMNKRNFKDFKLVTTEEKLMKYVNQPNFNDRFIFAENLIGVHMDRKRVLFDMPIYVGFAILELSKSWMYHLFYDRLRPSLGGRENVDLCYMDTDAFILDIKVPNTASDIYDELQKLLPDLMDFSDYPSTHKCFSSVNKKVVGKLKDETLSIPIAEFAGLRAKLYGIKFGSKSIIKAKGVKKVSVKKNIKFQDFLDTLSNQNLVYCNFHKISSKLHRVATTEHRKVALSFFDDKRQILEDRVHTLPHGYNGGKEYTLFKAPSENM</sequence>
<comment type="similarity">
    <text evidence="1">Belongs to the DNA polymerase type-B family.</text>
</comment>
<dbReference type="Pfam" id="PF03175">
    <property type="entry name" value="DNA_pol_B_2"/>
    <property type="match status" value="1"/>
</dbReference>
<keyword evidence="6" id="KW-0239">DNA-directed DNA polymerase</keyword>
<dbReference type="SUPFAM" id="SSF56672">
    <property type="entry name" value="DNA/RNA polymerases"/>
    <property type="match status" value="1"/>
</dbReference>